<evidence type="ECO:0000313" key="3">
    <source>
        <dbReference type="Proteomes" id="UP000267464"/>
    </source>
</evidence>
<dbReference type="GO" id="GO:0003677">
    <property type="term" value="F:DNA binding"/>
    <property type="evidence" value="ECO:0007669"/>
    <property type="project" value="InterPro"/>
</dbReference>
<organism evidence="2 3">
    <name type="scientific">Piscinibacter terrae</name>
    <dbReference type="NCBI Taxonomy" id="2496871"/>
    <lineage>
        <taxon>Bacteria</taxon>
        <taxon>Pseudomonadati</taxon>
        <taxon>Pseudomonadota</taxon>
        <taxon>Betaproteobacteria</taxon>
        <taxon>Burkholderiales</taxon>
        <taxon>Sphaerotilaceae</taxon>
        <taxon>Piscinibacter</taxon>
    </lineage>
</organism>
<dbReference type="PROSITE" id="PS50943">
    <property type="entry name" value="HTH_CROC1"/>
    <property type="match status" value="1"/>
</dbReference>
<dbReference type="RefSeq" id="WP_124538992.1">
    <property type="nucleotide sequence ID" value="NZ_QUSW01000001.1"/>
</dbReference>
<dbReference type="InterPro" id="IPR010982">
    <property type="entry name" value="Lambda_DNA-bd_dom_sf"/>
</dbReference>
<evidence type="ECO:0000313" key="2">
    <source>
        <dbReference type="EMBL" id="RQP26313.1"/>
    </source>
</evidence>
<gene>
    <name evidence="2" type="ORF">DZC73_04610</name>
</gene>
<sequence length="260" mass="29310">MSSPETILQVLRAEMRSAGITYRVLADRIGMSESSIKRVFASGDMSLTRLARICKASGISMEEVLRRAADAAPHADTLTLAQERALVAEPKLLLVGICCVGQWSLEQIVETYHMTEAECIRCLVKLDKLGLIELKPLNRYRMKVSRAFRWRADGPVQHYFREYIVDDYFAGRFDGQGETLLCVHGRLSQPSAVELVQKIQQLAGELARMHQSDQRLTPGERDGYTLMLGLRSWEFAAFTAMRRDGAEVASTHHQNGPRKR</sequence>
<protein>
    <submittedName>
        <fullName evidence="2">XRE family transcriptional regulator</fullName>
    </submittedName>
</protein>
<feature type="domain" description="HTH cro/C1-type" evidence="1">
    <location>
        <begin position="11"/>
        <end position="64"/>
    </location>
</feature>
<dbReference type="Proteomes" id="UP000267464">
    <property type="component" value="Unassembled WGS sequence"/>
</dbReference>
<dbReference type="OrthoDB" id="5298444at2"/>
<name>A0A3N7HWQ6_9BURK</name>
<reference evidence="2 3" key="1">
    <citation type="submission" date="2018-08" db="EMBL/GenBank/DDBJ databases">
        <authorList>
            <person name="Khan S.A."/>
            <person name="Jeon C.O."/>
            <person name="Chun B.H."/>
            <person name="Jeong S.E."/>
        </authorList>
    </citation>
    <scope>NUCLEOTIDE SEQUENCE [LARGE SCALE GENOMIC DNA]</scope>
    <source>
        <strain evidence="2 3">S-16</strain>
    </source>
</reference>
<comment type="caution">
    <text evidence="2">The sequence shown here is derived from an EMBL/GenBank/DDBJ whole genome shotgun (WGS) entry which is preliminary data.</text>
</comment>
<dbReference type="CDD" id="cd00093">
    <property type="entry name" value="HTH_XRE"/>
    <property type="match status" value="1"/>
</dbReference>
<accession>A0A3N7HWQ6</accession>
<dbReference type="AlphaFoldDB" id="A0A3N7HWQ6"/>
<keyword evidence="3" id="KW-1185">Reference proteome</keyword>
<evidence type="ECO:0000259" key="1">
    <source>
        <dbReference type="PROSITE" id="PS50943"/>
    </source>
</evidence>
<dbReference type="Gene3D" id="1.10.260.40">
    <property type="entry name" value="lambda repressor-like DNA-binding domains"/>
    <property type="match status" value="1"/>
</dbReference>
<dbReference type="EMBL" id="QUSW01000001">
    <property type="protein sequence ID" value="RQP26313.1"/>
    <property type="molecule type" value="Genomic_DNA"/>
</dbReference>
<dbReference type="Pfam" id="PF13443">
    <property type="entry name" value="HTH_26"/>
    <property type="match status" value="1"/>
</dbReference>
<proteinExistence type="predicted"/>
<dbReference type="SUPFAM" id="SSF47413">
    <property type="entry name" value="lambda repressor-like DNA-binding domains"/>
    <property type="match status" value="1"/>
</dbReference>
<dbReference type="InterPro" id="IPR001387">
    <property type="entry name" value="Cro/C1-type_HTH"/>
</dbReference>
<dbReference type="SMART" id="SM00530">
    <property type="entry name" value="HTH_XRE"/>
    <property type="match status" value="1"/>
</dbReference>
<reference evidence="2 3" key="2">
    <citation type="submission" date="2018-12" db="EMBL/GenBank/DDBJ databases">
        <title>Rhizobacter gummiphilus sp. nov., a rubber-degrading bacterium isolated from the soil of a botanical garden in Japan.</title>
        <authorList>
            <person name="Shunsuke S.S."/>
        </authorList>
    </citation>
    <scope>NUCLEOTIDE SEQUENCE [LARGE SCALE GENOMIC DNA]</scope>
    <source>
        <strain evidence="2 3">S-16</strain>
    </source>
</reference>